<gene>
    <name evidence="3" type="ORF">KOF26_08020</name>
</gene>
<keyword evidence="3" id="KW-0808">Transferase</keyword>
<feature type="domain" description="Signal transduction histidine kinase internal region" evidence="2">
    <location>
        <begin position="164"/>
        <end position="244"/>
    </location>
</feature>
<dbReference type="GO" id="GO:0016301">
    <property type="term" value="F:kinase activity"/>
    <property type="evidence" value="ECO:0007669"/>
    <property type="project" value="UniProtKB-KW"/>
</dbReference>
<evidence type="ECO:0000313" key="4">
    <source>
        <dbReference type="Proteomes" id="UP000776276"/>
    </source>
</evidence>
<reference evidence="3 4" key="1">
    <citation type="submission" date="2021-06" db="EMBL/GenBank/DDBJ databases">
        <title>Sphingomonas sp. XMGL2, whole genome shotgun sequencing project.</title>
        <authorList>
            <person name="Zhao G."/>
            <person name="Shen L."/>
        </authorList>
    </citation>
    <scope>NUCLEOTIDE SEQUENCE [LARGE SCALE GENOMIC DNA]</scope>
    <source>
        <strain evidence="3 4">XMGL2</strain>
    </source>
</reference>
<sequence>MKMPLLDIYWRRAVMLTVALWLFVGLTFLPILVERHLNDDWTSIALDFSTVFLSMVLAMPLFAIFRATQDWATWQRAVVIAASVAGVSVFQTILDFQFTRFVASNFKPSWAEVPQDLSRFYSAIYNYVCAYGVNVALFNLSLSRIRTAEQERDLVRARSAAQQAQLAALRFQLNPHFLFNTLNAISAMIVTRRNHEAEAMTEKLCAFLRASLDADPNELVAVEEELALLEDYLDIESVRFGERLVVVIDSVPEASEMLVPNFLLQPLVENAVKYGVSRSREPVTIRIGALVDAGKLILSVEDDAIANNGSPDAQGTATGLTNVRRRLEALYGTEGALVAGPGERGFRAVLTLPAKRAD</sequence>
<dbReference type="InterPro" id="IPR050640">
    <property type="entry name" value="Bact_2-comp_sensor_kinase"/>
</dbReference>
<dbReference type="InterPro" id="IPR010559">
    <property type="entry name" value="Sig_transdc_His_kin_internal"/>
</dbReference>
<feature type="transmembrane region" description="Helical" evidence="1">
    <location>
        <begin position="44"/>
        <end position="65"/>
    </location>
</feature>
<dbReference type="EMBL" id="JAHKRT010000003">
    <property type="protein sequence ID" value="MBU3077811.1"/>
    <property type="molecule type" value="Genomic_DNA"/>
</dbReference>
<evidence type="ECO:0000259" key="2">
    <source>
        <dbReference type="Pfam" id="PF06580"/>
    </source>
</evidence>
<feature type="transmembrane region" description="Helical" evidence="1">
    <location>
        <begin position="12"/>
        <end position="32"/>
    </location>
</feature>
<protein>
    <submittedName>
        <fullName evidence="3">Histidine kinase</fullName>
    </submittedName>
</protein>
<dbReference type="RefSeq" id="WP_216322855.1">
    <property type="nucleotide sequence ID" value="NZ_JAHKRT010000003.1"/>
</dbReference>
<evidence type="ECO:0000313" key="3">
    <source>
        <dbReference type="EMBL" id="MBU3077811.1"/>
    </source>
</evidence>
<keyword evidence="3" id="KW-0418">Kinase</keyword>
<organism evidence="3 4">
    <name type="scientific">Sphingomonas quercus</name>
    <dbReference type="NCBI Taxonomy" id="2842451"/>
    <lineage>
        <taxon>Bacteria</taxon>
        <taxon>Pseudomonadati</taxon>
        <taxon>Pseudomonadota</taxon>
        <taxon>Alphaproteobacteria</taxon>
        <taxon>Sphingomonadales</taxon>
        <taxon>Sphingomonadaceae</taxon>
        <taxon>Sphingomonas</taxon>
    </lineage>
</organism>
<dbReference type="Pfam" id="PF06580">
    <property type="entry name" value="His_kinase"/>
    <property type="match status" value="1"/>
</dbReference>
<dbReference type="PANTHER" id="PTHR34220">
    <property type="entry name" value="SENSOR HISTIDINE KINASE YPDA"/>
    <property type="match status" value="1"/>
</dbReference>
<keyword evidence="1" id="KW-1133">Transmembrane helix</keyword>
<evidence type="ECO:0000256" key="1">
    <source>
        <dbReference type="SAM" id="Phobius"/>
    </source>
</evidence>
<feature type="transmembrane region" description="Helical" evidence="1">
    <location>
        <begin position="77"/>
        <end position="103"/>
    </location>
</feature>
<accession>A0ABS6BK37</accession>
<name>A0ABS6BK37_9SPHN</name>
<dbReference type="PANTHER" id="PTHR34220:SF7">
    <property type="entry name" value="SENSOR HISTIDINE KINASE YPDA"/>
    <property type="match status" value="1"/>
</dbReference>
<feature type="transmembrane region" description="Helical" evidence="1">
    <location>
        <begin position="123"/>
        <end position="142"/>
    </location>
</feature>
<proteinExistence type="predicted"/>
<keyword evidence="1" id="KW-0812">Transmembrane</keyword>
<keyword evidence="4" id="KW-1185">Reference proteome</keyword>
<comment type="caution">
    <text evidence="3">The sequence shown here is derived from an EMBL/GenBank/DDBJ whole genome shotgun (WGS) entry which is preliminary data.</text>
</comment>
<keyword evidence="1" id="KW-0472">Membrane</keyword>
<dbReference type="Proteomes" id="UP000776276">
    <property type="component" value="Unassembled WGS sequence"/>
</dbReference>